<dbReference type="Proteomes" id="UP001432027">
    <property type="component" value="Unassembled WGS sequence"/>
</dbReference>
<feature type="non-terminal residue" evidence="3">
    <location>
        <position position="1"/>
    </location>
</feature>
<feature type="coiled-coil region" evidence="1">
    <location>
        <begin position="86"/>
        <end position="150"/>
    </location>
</feature>
<dbReference type="EMBL" id="BTSX01000005">
    <property type="protein sequence ID" value="GMT00065.1"/>
    <property type="molecule type" value="Genomic_DNA"/>
</dbReference>
<feature type="region of interest" description="Disordered" evidence="2">
    <location>
        <begin position="158"/>
        <end position="203"/>
    </location>
</feature>
<evidence type="ECO:0000313" key="3">
    <source>
        <dbReference type="EMBL" id="GMT00065.1"/>
    </source>
</evidence>
<feature type="non-terminal residue" evidence="3">
    <location>
        <position position="439"/>
    </location>
</feature>
<evidence type="ECO:0000313" key="5">
    <source>
        <dbReference type="Proteomes" id="UP001432027"/>
    </source>
</evidence>
<feature type="region of interest" description="Disordered" evidence="2">
    <location>
        <begin position="348"/>
        <end position="373"/>
    </location>
</feature>
<evidence type="ECO:0000313" key="4">
    <source>
        <dbReference type="EMBL" id="GMT08327.1"/>
    </source>
</evidence>
<protein>
    <submittedName>
        <fullName evidence="3">Uncharacterized protein</fullName>
    </submittedName>
</protein>
<keyword evidence="5" id="KW-1185">Reference proteome</keyword>
<dbReference type="AlphaFoldDB" id="A0AAV5TZU1"/>
<reference evidence="3" key="1">
    <citation type="submission" date="2023-10" db="EMBL/GenBank/DDBJ databases">
        <title>Genome assembly of Pristionchus species.</title>
        <authorList>
            <person name="Yoshida K."/>
            <person name="Sommer R.J."/>
        </authorList>
    </citation>
    <scope>NUCLEOTIDE SEQUENCE</scope>
    <source>
        <strain evidence="3">RS0144</strain>
    </source>
</reference>
<feature type="compositionally biased region" description="Basic residues" evidence="2">
    <location>
        <begin position="161"/>
        <end position="170"/>
    </location>
</feature>
<organism evidence="3 5">
    <name type="scientific">Pristionchus entomophagus</name>
    <dbReference type="NCBI Taxonomy" id="358040"/>
    <lineage>
        <taxon>Eukaryota</taxon>
        <taxon>Metazoa</taxon>
        <taxon>Ecdysozoa</taxon>
        <taxon>Nematoda</taxon>
        <taxon>Chromadorea</taxon>
        <taxon>Rhabditida</taxon>
        <taxon>Rhabditina</taxon>
        <taxon>Diplogasteromorpha</taxon>
        <taxon>Diplogasteroidea</taxon>
        <taxon>Neodiplogasteridae</taxon>
        <taxon>Pristionchus</taxon>
    </lineage>
</organism>
<proteinExistence type="predicted"/>
<dbReference type="EMBL" id="BTSX01000060">
    <property type="protein sequence ID" value="GMT08327.1"/>
    <property type="molecule type" value="Genomic_DNA"/>
</dbReference>
<comment type="caution">
    <text evidence="3">The sequence shown here is derived from an EMBL/GenBank/DDBJ whole genome shotgun (WGS) entry which is preliminary data.</text>
</comment>
<feature type="compositionally biased region" description="Low complexity" evidence="2">
    <location>
        <begin position="171"/>
        <end position="194"/>
    </location>
</feature>
<accession>A0AAV5TZU1</accession>
<name>A0AAV5TZU1_9BILA</name>
<gene>
    <name evidence="3" type="ORF">PENTCL1PPCAC_22239</name>
    <name evidence="4" type="ORF">PENTCL1PPCAC_30501</name>
</gene>
<evidence type="ECO:0000256" key="2">
    <source>
        <dbReference type="SAM" id="MobiDB-lite"/>
    </source>
</evidence>
<sequence length="439" mass="49252">FPTLSSIRSGRLDSTVSKRVNMDECNFNQITLRSSTARSRPRSKQSSVSYESDESSIRSSYLDMEDRELAHAIKRIVKLDAEIRANEDVEGHVRTLRDRIEVARKNAAITVSQLNDKMDAIEQAWDDQIIAEQKEIAKEVLSILKDLKEDELSQALTWRKGSSRSSRRSKGSSSRSTIASRSQSTTSIGSSSMSKKVTKDQRSTLQIAHLDKKEREFADRAVAVKKDAKQLDDMSRNLDSINELERVVCSKLGRLQSVGDAKPSSAVYGTVELVDNYRMTVGHLANAIRSLSSISYLPAITNDEPITKAEIDKICGAMTEFMGRIKSQLNSNGVRTWGQLIPSPFSHRPRLPPSLRRASEWPREPSLVRPPRRPRNLEHRTIQLEMLPRLVVLLSPPSQLRLPNRSIRSIEDSSIHPTIPLFLHPAPFISPPPPPPPVS</sequence>
<keyword evidence="1" id="KW-0175">Coiled coil</keyword>
<evidence type="ECO:0000256" key="1">
    <source>
        <dbReference type="SAM" id="Coils"/>
    </source>
</evidence>